<dbReference type="GO" id="GO:0016740">
    <property type="term" value="F:transferase activity"/>
    <property type="evidence" value="ECO:0007669"/>
    <property type="project" value="UniProtKB-KW"/>
</dbReference>
<organism evidence="2 3">
    <name type="scientific">Massariosphaeria phaeospora</name>
    <dbReference type="NCBI Taxonomy" id="100035"/>
    <lineage>
        <taxon>Eukaryota</taxon>
        <taxon>Fungi</taxon>
        <taxon>Dikarya</taxon>
        <taxon>Ascomycota</taxon>
        <taxon>Pezizomycotina</taxon>
        <taxon>Dothideomycetes</taxon>
        <taxon>Pleosporomycetidae</taxon>
        <taxon>Pleosporales</taxon>
        <taxon>Pleosporales incertae sedis</taxon>
        <taxon>Massariosphaeria</taxon>
    </lineage>
</organism>
<feature type="transmembrane region" description="Helical" evidence="1">
    <location>
        <begin position="57"/>
        <end position="77"/>
    </location>
</feature>
<gene>
    <name evidence="2" type="ORF">BDV95DRAFT_626150</name>
</gene>
<dbReference type="Proteomes" id="UP000481861">
    <property type="component" value="Unassembled WGS sequence"/>
</dbReference>
<name>A0A7C8MKI3_9PLEO</name>
<reference evidence="2 3" key="1">
    <citation type="submission" date="2020-01" db="EMBL/GenBank/DDBJ databases">
        <authorList>
            <consortium name="DOE Joint Genome Institute"/>
            <person name="Haridas S."/>
            <person name="Albert R."/>
            <person name="Binder M."/>
            <person name="Bloem J."/>
            <person name="Labutti K."/>
            <person name="Salamov A."/>
            <person name="Andreopoulos B."/>
            <person name="Baker S.E."/>
            <person name="Barry K."/>
            <person name="Bills G."/>
            <person name="Bluhm B.H."/>
            <person name="Cannon C."/>
            <person name="Castanera R."/>
            <person name="Culley D.E."/>
            <person name="Daum C."/>
            <person name="Ezra D."/>
            <person name="Gonzalez J.B."/>
            <person name="Henrissat B."/>
            <person name="Kuo A."/>
            <person name="Liang C."/>
            <person name="Lipzen A."/>
            <person name="Lutzoni F."/>
            <person name="Magnuson J."/>
            <person name="Mondo S."/>
            <person name="Nolan M."/>
            <person name="Ohm R."/>
            <person name="Pangilinan J."/>
            <person name="Park H.-J.H."/>
            <person name="Ramirez L."/>
            <person name="Alfaro M."/>
            <person name="Sun H."/>
            <person name="Tritt A."/>
            <person name="Yoshinaga Y."/>
            <person name="Zwiers L.-H.L."/>
            <person name="Turgeon B.G."/>
            <person name="Goodwin S.B."/>
            <person name="Spatafora J.W."/>
            <person name="Crous P.W."/>
            <person name="Grigoriev I.V."/>
        </authorList>
    </citation>
    <scope>NUCLEOTIDE SEQUENCE [LARGE SCALE GENOMIC DNA]</scope>
    <source>
        <strain evidence="2 3">CBS 611.86</strain>
    </source>
</reference>
<keyword evidence="1" id="KW-0472">Membrane</keyword>
<feature type="transmembrane region" description="Helical" evidence="1">
    <location>
        <begin position="470"/>
        <end position="489"/>
    </location>
</feature>
<keyword evidence="2" id="KW-0808">Transferase</keyword>
<dbReference type="EMBL" id="JAADJZ010000004">
    <property type="protein sequence ID" value="KAF2875642.1"/>
    <property type="molecule type" value="Genomic_DNA"/>
</dbReference>
<proteinExistence type="predicted"/>
<evidence type="ECO:0000256" key="1">
    <source>
        <dbReference type="SAM" id="Phobius"/>
    </source>
</evidence>
<keyword evidence="3" id="KW-1185">Reference proteome</keyword>
<feature type="transmembrane region" description="Helical" evidence="1">
    <location>
        <begin position="433"/>
        <end position="450"/>
    </location>
</feature>
<dbReference type="Gene3D" id="3.90.550.10">
    <property type="entry name" value="Spore Coat Polysaccharide Biosynthesis Protein SpsA, Chain A"/>
    <property type="match status" value="1"/>
</dbReference>
<comment type="caution">
    <text evidence="2">The sequence shown here is derived from an EMBL/GenBank/DDBJ whole genome shotgun (WGS) entry which is preliminary data.</text>
</comment>
<keyword evidence="1" id="KW-0812">Transmembrane</keyword>
<protein>
    <submittedName>
        <fullName evidence="2">Glycosyl transferase</fullName>
    </submittedName>
</protein>
<dbReference type="AlphaFoldDB" id="A0A7C8MKI3"/>
<keyword evidence="1" id="KW-1133">Transmembrane helix</keyword>
<feature type="transmembrane region" description="Helical" evidence="1">
    <location>
        <begin position="410"/>
        <end position="426"/>
    </location>
</feature>
<dbReference type="OrthoDB" id="2590398at2759"/>
<evidence type="ECO:0000313" key="2">
    <source>
        <dbReference type="EMBL" id="KAF2875642.1"/>
    </source>
</evidence>
<dbReference type="Pfam" id="PF13641">
    <property type="entry name" value="Glyco_tranf_2_3"/>
    <property type="match status" value="1"/>
</dbReference>
<accession>A0A7C8MKI3</accession>
<sequence>METIMDTIIPDALQRKLTNASFTGLTRSDTLRQRYEKAKTRGEQLQRNKWVQIIFEYGLYVFLIAFVYFILIGVPLWKGSVYWTWWIVQNKFVFGGGFAITLGIALFYAFAPLFVLFEKDPPVVEMTTETKIPQSVKDTALMIPCYKSAGLIAATLEAALKIFPPHHIFVVANGNSPEPLDNTEEVCRPYGVHHIWSPIGCKLVAQFVGCYAARDFDNVLLIDDDCALPDNFPVVTDRLVGKVKCIGYTIKSVGPGSSKGNYCQQAQDLEYKLSGLQREFAGVVGSATFPHGAISLWDRKLLVQTFEEHPGFNVSEDWFFGHVARELGCRIKMCSSVFVETETPTSVFFSGGGSRGGFGEMTIFSQRFKRWNFFFVNGIWYNMAYIFGSWKLGWWEIGAKIFVFQEVYETILYLLTPFILPISFYVRPSFCGILLASTIVMYLANAIIFNEVHLRRKNERIGWVVLYVYYLPYKIVLTFINVASCYWSLWKYARYFAKRHPKVIEDEKAVEVVVRLEENAMAAKNGLSRRLTVRTIASIGAVDFTHRHSSGVNPFDRGMTTPMRLEEGIGAVDFTNQHSRSPGDVDGFFRFSEKGDNQV</sequence>
<feature type="transmembrane region" description="Helical" evidence="1">
    <location>
        <begin position="97"/>
        <end position="117"/>
    </location>
</feature>
<feature type="transmembrane region" description="Helical" evidence="1">
    <location>
        <begin position="371"/>
        <end position="390"/>
    </location>
</feature>
<dbReference type="SUPFAM" id="SSF53448">
    <property type="entry name" value="Nucleotide-diphospho-sugar transferases"/>
    <property type="match status" value="1"/>
</dbReference>
<dbReference type="InterPro" id="IPR029044">
    <property type="entry name" value="Nucleotide-diphossugar_trans"/>
</dbReference>
<evidence type="ECO:0000313" key="3">
    <source>
        <dbReference type="Proteomes" id="UP000481861"/>
    </source>
</evidence>